<gene>
    <name evidence="2" type="ORF">BpHYR1_006506</name>
</gene>
<feature type="domain" description="Mon2/Sec7/BIG1-like dimerisation and cyclophilin-binding" evidence="1">
    <location>
        <begin position="6"/>
        <end position="180"/>
    </location>
</feature>
<dbReference type="Proteomes" id="UP000276133">
    <property type="component" value="Unassembled WGS sequence"/>
</dbReference>
<dbReference type="OrthoDB" id="294853at2759"/>
<evidence type="ECO:0000313" key="3">
    <source>
        <dbReference type="Proteomes" id="UP000276133"/>
    </source>
</evidence>
<keyword evidence="3" id="KW-1185">Reference proteome</keyword>
<name>A0A3M7R932_BRAPC</name>
<evidence type="ECO:0000313" key="2">
    <source>
        <dbReference type="EMBL" id="RNA19735.1"/>
    </source>
</evidence>
<dbReference type="EMBL" id="REGN01003985">
    <property type="protein sequence ID" value="RNA19735.1"/>
    <property type="molecule type" value="Genomic_DNA"/>
</dbReference>
<dbReference type="AlphaFoldDB" id="A0A3M7R932"/>
<sequence>MDQDAHMKRIIENLSSDLSNLSSETKRKFASVKEASEGCLLKLRHISNQKTNLYKTMCEASPDIIRPLTLGCETKQPKIIQICLTSVQKVIEAKILNQNSASMLINTLWLLTDSGLEELKVLQTIILLVTTTDIVKHQLLARTLTIGLRIAASKDQILMNTATAMLSQMITKVFERVVTENKQGASVNQGAKKIDFDQLKILSKEPPSWMNESAKDAYMLLQDIYLLLNSDQSLWLININEINKSFGLDILKSILVRYSEIFFSFTYFFNDK</sequence>
<dbReference type="STRING" id="10195.A0A3M7R932"/>
<reference evidence="2 3" key="1">
    <citation type="journal article" date="2018" name="Sci. Rep.">
        <title>Genomic signatures of local adaptation to the degree of environmental predictability in rotifers.</title>
        <authorList>
            <person name="Franch-Gras L."/>
            <person name="Hahn C."/>
            <person name="Garcia-Roger E.M."/>
            <person name="Carmona M.J."/>
            <person name="Serra M."/>
            <person name="Gomez A."/>
        </authorList>
    </citation>
    <scope>NUCLEOTIDE SEQUENCE [LARGE SCALE GENOMIC DNA]</scope>
    <source>
        <strain evidence="2">HYR1</strain>
    </source>
</reference>
<organism evidence="2 3">
    <name type="scientific">Brachionus plicatilis</name>
    <name type="common">Marine rotifer</name>
    <name type="synonym">Brachionus muelleri</name>
    <dbReference type="NCBI Taxonomy" id="10195"/>
    <lineage>
        <taxon>Eukaryota</taxon>
        <taxon>Metazoa</taxon>
        <taxon>Spiralia</taxon>
        <taxon>Gnathifera</taxon>
        <taxon>Rotifera</taxon>
        <taxon>Eurotatoria</taxon>
        <taxon>Monogononta</taxon>
        <taxon>Pseudotrocha</taxon>
        <taxon>Ploima</taxon>
        <taxon>Brachionidae</taxon>
        <taxon>Brachionus</taxon>
    </lineage>
</organism>
<evidence type="ECO:0000259" key="1">
    <source>
        <dbReference type="Pfam" id="PF16213"/>
    </source>
</evidence>
<protein>
    <submittedName>
        <fullName evidence="2">MON2-like protein</fullName>
    </submittedName>
</protein>
<dbReference type="Pfam" id="PF16213">
    <property type="entry name" value="DCB"/>
    <property type="match status" value="1"/>
</dbReference>
<comment type="caution">
    <text evidence="2">The sequence shown here is derived from an EMBL/GenBank/DDBJ whole genome shotgun (WGS) entry which is preliminary data.</text>
</comment>
<proteinExistence type="predicted"/>
<accession>A0A3M7R932</accession>
<dbReference type="InterPro" id="IPR032629">
    <property type="entry name" value="DCB_dom"/>
</dbReference>